<dbReference type="PANTHER" id="PTHR30154">
    <property type="entry name" value="LEUCINE-RESPONSIVE REGULATORY PROTEIN"/>
    <property type="match status" value="1"/>
</dbReference>
<evidence type="ECO:0000259" key="4">
    <source>
        <dbReference type="PROSITE" id="PS50956"/>
    </source>
</evidence>
<dbReference type="SUPFAM" id="SSF46785">
    <property type="entry name" value="Winged helix' DNA-binding domain"/>
    <property type="match status" value="1"/>
</dbReference>
<keyword evidence="6" id="KW-1185">Reference proteome</keyword>
<dbReference type="InterPro" id="IPR000485">
    <property type="entry name" value="AsnC-type_HTH_dom"/>
</dbReference>
<dbReference type="InterPro" id="IPR019887">
    <property type="entry name" value="Tscrpt_reg_AsnC/Lrp_C"/>
</dbReference>
<dbReference type="PROSITE" id="PS50956">
    <property type="entry name" value="HTH_ASNC_2"/>
    <property type="match status" value="1"/>
</dbReference>
<dbReference type="EMBL" id="SGWW01000001">
    <property type="protein sequence ID" value="RZS58951.1"/>
    <property type="molecule type" value="Genomic_DNA"/>
</dbReference>
<dbReference type="Pfam" id="PF01037">
    <property type="entry name" value="AsnC_trans_reg"/>
    <property type="match status" value="1"/>
</dbReference>
<organism evidence="5 6">
    <name type="scientific">Microcella putealis</name>
    <dbReference type="NCBI Taxonomy" id="337005"/>
    <lineage>
        <taxon>Bacteria</taxon>
        <taxon>Bacillati</taxon>
        <taxon>Actinomycetota</taxon>
        <taxon>Actinomycetes</taxon>
        <taxon>Micrococcales</taxon>
        <taxon>Microbacteriaceae</taxon>
        <taxon>Microcella</taxon>
    </lineage>
</organism>
<evidence type="ECO:0000256" key="1">
    <source>
        <dbReference type="ARBA" id="ARBA00023015"/>
    </source>
</evidence>
<dbReference type="Gene3D" id="3.30.70.920">
    <property type="match status" value="1"/>
</dbReference>
<dbReference type="InterPro" id="IPR019888">
    <property type="entry name" value="Tscrpt_reg_AsnC-like"/>
</dbReference>
<dbReference type="RefSeq" id="WP_130484084.1">
    <property type="nucleotide sequence ID" value="NZ_SGWW01000001.1"/>
</dbReference>
<dbReference type="GO" id="GO:0005829">
    <property type="term" value="C:cytosol"/>
    <property type="evidence" value="ECO:0007669"/>
    <property type="project" value="TreeGrafter"/>
</dbReference>
<evidence type="ECO:0000313" key="6">
    <source>
        <dbReference type="Proteomes" id="UP000293519"/>
    </source>
</evidence>
<dbReference type="Proteomes" id="UP000293519">
    <property type="component" value="Unassembled WGS sequence"/>
</dbReference>
<sequence length="169" mass="18273">MVVPSLPHDPRDALDGIDRRLLLALERNARLTNAALAKAAGIAESTCTQRLRSLRDRGVIRGFRAEVDPAAAGRPMQAVIKVRLGSHDRDGVLAFHERLTRIPGVIRIFHVAGADDYLLHVAVATAEALRDLVLEHITQHPGVVHTETQLVFEVLDGPGALAEPAGVRS</sequence>
<reference evidence="5 6" key="1">
    <citation type="journal article" date="2015" name="Stand. Genomic Sci.">
        <title>Genomic Encyclopedia of Bacterial and Archaeal Type Strains, Phase III: the genomes of soil and plant-associated and newly described type strains.</title>
        <authorList>
            <person name="Whitman W.B."/>
            <person name="Woyke T."/>
            <person name="Klenk H.P."/>
            <person name="Zhou Y."/>
            <person name="Lilburn T.G."/>
            <person name="Beck B.J."/>
            <person name="De Vos P."/>
            <person name="Vandamme P."/>
            <person name="Eisen J.A."/>
            <person name="Garrity G."/>
            <person name="Hugenholtz P."/>
            <person name="Kyrpides N.C."/>
        </authorList>
    </citation>
    <scope>NUCLEOTIDE SEQUENCE [LARGE SCALE GENOMIC DNA]</scope>
    <source>
        <strain evidence="5 6">CV2</strain>
    </source>
</reference>
<dbReference type="InterPro" id="IPR036388">
    <property type="entry name" value="WH-like_DNA-bd_sf"/>
</dbReference>
<dbReference type="PANTHER" id="PTHR30154:SF54">
    <property type="entry name" value="POSSIBLE TRANSCRIPTIONAL REGULATORY PROTEIN (PROBABLY LRP_ASNC-FAMILY)"/>
    <property type="match status" value="1"/>
</dbReference>
<dbReference type="SMART" id="SM00344">
    <property type="entry name" value="HTH_ASNC"/>
    <property type="match status" value="1"/>
</dbReference>
<dbReference type="Pfam" id="PF13412">
    <property type="entry name" value="HTH_24"/>
    <property type="match status" value="1"/>
</dbReference>
<dbReference type="GO" id="GO:0043200">
    <property type="term" value="P:response to amino acid"/>
    <property type="evidence" value="ECO:0007669"/>
    <property type="project" value="TreeGrafter"/>
</dbReference>
<name>A0A4Q7LW58_9MICO</name>
<dbReference type="PRINTS" id="PR00033">
    <property type="entry name" value="HTHASNC"/>
</dbReference>
<comment type="caution">
    <text evidence="5">The sequence shown here is derived from an EMBL/GenBank/DDBJ whole genome shotgun (WGS) entry which is preliminary data.</text>
</comment>
<keyword evidence="2 5" id="KW-0238">DNA-binding</keyword>
<feature type="domain" description="HTH asnC-type" evidence="4">
    <location>
        <begin position="14"/>
        <end position="75"/>
    </location>
</feature>
<dbReference type="Gene3D" id="1.10.10.10">
    <property type="entry name" value="Winged helix-like DNA-binding domain superfamily/Winged helix DNA-binding domain"/>
    <property type="match status" value="1"/>
</dbReference>
<evidence type="ECO:0000256" key="3">
    <source>
        <dbReference type="ARBA" id="ARBA00023163"/>
    </source>
</evidence>
<evidence type="ECO:0000313" key="5">
    <source>
        <dbReference type="EMBL" id="RZS58951.1"/>
    </source>
</evidence>
<gene>
    <name evidence="5" type="ORF">EV141_0164</name>
</gene>
<evidence type="ECO:0000256" key="2">
    <source>
        <dbReference type="ARBA" id="ARBA00023125"/>
    </source>
</evidence>
<dbReference type="InterPro" id="IPR036390">
    <property type="entry name" value="WH_DNA-bd_sf"/>
</dbReference>
<keyword evidence="1" id="KW-0805">Transcription regulation</keyword>
<proteinExistence type="predicted"/>
<accession>A0A4Q7LW58</accession>
<protein>
    <submittedName>
        <fullName evidence="5">DNA-binding Lrp family transcriptional regulator</fullName>
    </submittedName>
</protein>
<keyword evidence="3" id="KW-0804">Transcription</keyword>
<dbReference type="OrthoDB" id="4411089at2"/>
<dbReference type="InterPro" id="IPR011008">
    <property type="entry name" value="Dimeric_a/b-barrel"/>
</dbReference>
<dbReference type="SUPFAM" id="SSF54909">
    <property type="entry name" value="Dimeric alpha+beta barrel"/>
    <property type="match status" value="1"/>
</dbReference>
<dbReference type="GO" id="GO:0043565">
    <property type="term" value="F:sequence-specific DNA binding"/>
    <property type="evidence" value="ECO:0007669"/>
    <property type="project" value="InterPro"/>
</dbReference>
<dbReference type="AlphaFoldDB" id="A0A4Q7LW58"/>